<proteinExistence type="predicted"/>
<dbReference type="PANTHER" id="PTHR48029:SF1">
    <property type="entry name" value="NUCLEOLAR PROTEIN 8"/>
    <property type="match status" value="1"/>
</dbReference>
<feature type="compositionally biased region" description="Basic residues" evidence="2">
    <location>
        <begin position="183"/>
        <end position="194"/>
    </location>
</feature>
<feature type="compositionally biased region" description="Basic and acidic residues" evidence="2">
    <location>
        <begin position="162"/>
        <end position="177"/>
    </location>
</feature>
<dbReference type="eggNOG" id="KOG4365">
    <property type="taxonomic scope" value="Eukaryota"/>
</dbReference>
<sequence>MKGKKHEDSNEKRLNSLKQRREEGKKAKELIQISLKKGNTSNKHIKFDSDSETEHFNEDEKLKKKSNADNVLGFDSDDEDLNGFQIKPQFHGRDGQKLLEMQSSVGADSRFKIDDRFMVENEVLEPEDDDKTELQRNLSVLHQVVGSKAMATRKKGIQFSDPTDKRYDPSRKGHADMEVQPAKSKKAERKKKKKEKEEIPEVTKDRFYEISSNELKQAFGRNDDKTEKVENDEPNDEGNTFSLLTMLGRDPDRHDSDCDVIHSSDDNYQGYEDISEKPHKSTKFGPKVFKHDSSESEPEETEFDPNVAVRKLGVEIEEKPFSFFPTSKDDPRLTEASLLFFNDKHPNQIRQEWVEIKDKLREDYKKKHRDAVRLLRIERRQKQEV</sequence>
<dbReference type="HOGENOM" id="CLU_717566_0_0_1"/>
<accession>H2Z0H6</accession>
<reference evidence="4" key="1">
    <citation type="submission" date="2003-08" db="EMBL/GenBank/DDBJ databases">
        <authorList>
            <person name="Birren B."/>
            <person name="Nusbaum C."/>
            <person name="Abebe A."/>
            <person name="Abouelleil A."/>
            <person name="Adekoya E."/>
            <person name="Ait-zahra M."/>
            <person name="Allen N."/>
            <person name="Allen T."/>
            <person name="An P."/>
            <person name="Anderson M."/>
            <person name="Anderson S."/>
            <person name="Arachchi H."/>
            <person name="Armbruster J."/>
            <person name="Bachantsang P."/>
            <person name="Baldwin J."/>
            <person name="Barry A."/>
            <person name="Bayul T."/>
            <person name="Blitshsteyn B."/>
            <person name="Bloom T."/>
            <person name="Blye J."/>
            <person name="Boguslavskiy L."/>
            <person name="Borowsky M."/>
            <person name="Boukhgalter B."/>
            <person name="Brunache A."/>
            <person name="Butler J."/>
            <person name="Calixte N."/>
            <person name="Calvo S."/>
            <person name="Camarata J."/>
            <person name="Campo K."/>
            <person name="Chang J."/>
            <person name="Cheshatsang Y."/>
            <person name="Citroen M."/>
            <person name="Collymore A."/>
            <person name="Considine T."/>
            <person name="Cook A."/>
            <person name="Cooke P."/>
            <person name="Corum B."/>
            <person name="Cuomo C."/>
            <person name="David R."/>
            <person name="Dawoe T."/>
            <person name="Degray S."/>
            <person name="Dodge S."/>
            <person name="Dooley K."/>
            <person name="Dorje P."/>
            <person name="Dorjee K."/>
            <person name="Dorris L."/>
            <person name="Duffey N."/>
            <person name="Dupes A."/>
            <person name="Elkins T."/>
            <person name="Engels R."/>
            <person name="Erickson J."/>
            <person name="Farina A."/>
            <person name="Faro S."/>
            <person name="Ferreira P."/>
            <person name="Fischer H."/>
            <person name="Fitzgerald M."/>
            <person name="Foley K."/>
            <person name="Gage D."/>
            <person name="Galagan J."/>
            <person name="Gearin G."/>
            <person name="Gnerre S."/>
            <person name="Gnirke A."/>
            <person name="Goyette A."/>
            <person name="Graham J."/>
            <person name="Grandbois E."/>
            <person name="Gyaltsen K."/>
            <person name="Hafez N."/>
            <person name="Hagopian D."/>
            <person name="Hagos B."/>
            <person name="Hall J."/>
            <person name="Hatcher B."/>
            <person name="Heller A."/>
            <person name="Higgins H."/>
            <person name="Honan T."/>
            <person name="Horn A."/>
            <person name="Houde N."/>
            <person name="Hughes L."/>
            <person name="Hulme W."/>
            <person name="Husby E."/>
            <person name="Iliev I."/>
            <person name="Jaffe D."/>
            <person name="Jones C."/>
            <person name="Kamal M."/>
            <person name="Kamat A."/>
            <person name="Kamvysselis M."/>
            <person name="Karlsson E."/>
            <person name="Kells C."/>
            <person name="Kieu A."/>
            <person name="Kisner P."/>
            <person name="Kodira C."/>
            <person name="Kulbokas E."/>
            <person name="Labutti K."/>
            <person name="Lama D."/>
            <person name="Landers T."/>
            <person name="Leger J."/>
            <person name="Levine S."/>
            <person name="Lewis D."/>
            <person name="Lewis T."/>
            <person name="Lindblad-toh K."/>
            <person name="Liu X."/>
            <person name="Lokyitsang T."/>
            <person name="Lokyitsang Y."/>
            <person name="Lucien O."/>
            <person name="Lui A."/>
            <person name="Ma L.J."/>
            <person name="Mabbitt R."/>
            <person name="Macdonald J."/>
            <person name="Maclean C."/>
            <person name="Major J."/>
            <person name="Manning J."/>
            <person name="Marabella R."/>
            <person name="Maru K."/>
            <person name="Matthews C."/>
            <person name="Mauceli E."/>
            <person name="Mccarthy M."/>
            <person name="Mcdonough S."/>
            <person name="Mcghee T."/>
            <person name="Meldrim J."/>
            <person name="Meneus L."/>
            <person name="Mesirov J."/>
            <person name="Mihalev A."/>
            <person name="Mihova T."/>
            <person name="Mikkelsen T."/>
            <person name="Mlenga V."/>
            <person name="Moru K."/>
            <person name="Mozes J."/>
            <person name="Mulrain L."/>
            <person name="Munson G."/>
            <person name="Naylor J."/>
            <person name="Newes C."/>
            <person name="Nguyen C."/>
            <person name="Nguyen N."/>
            <person name="Nguyen T."/>
            <person name="Nicol R."/>
            <person name="Nielsen C."/>
            <person name="Nizzari M."/>
            <person name="Norbu C."/>
            <person name="Norbu N."/>
            <person name="O'donnell P."/>
            <person name="Okoawo O."/>
            <person name="O'leary S."/>
            <person name="Omotosho B."/>
            <person name="O'neill K."/>
            <person name="Osman S."/>
            <person name="Parker S."/>
            <person name="Perrin D."/>
            <person name="Phunkhang P."/>
            <person name="Piqani B."/>
            <person name="Purcell S."/>
            <person name="Rachupka T."/>
            <person name="Ramasamy U."/>
            <person name="Rameau R."/>
            <person name="Ray V."/>
            <person name="Raymond C."/>
            <person name="Retta R."/>
            <person name="Richardson S."/>
            <person name="Rise C."/>
            <person name="Rodriguez J."/>
            <person name="Rogers J."/>
            <person name="Rogov P."/>
            <person name="Rutman M."/>
            <person name="Schupbach R."/>
            <person name="Seaman C."/>
            <person name="Settipalli S."/>
            <person name="Sharpe T."/>
            <person name="Sheridan J."/>
            <person name="Sherpa N."/>
            <person name="Shi J."/>
            <person name="Smirnov S."/>
            <person name="Smith C."/>
            <person name="Sougnez C."/>
            <person name="Spencer B."/>
            <person name="Stalker J."/>
            <person name="Stange-thomann N."/>
            <person name="Stavropoulos S."/>
            <person name="Stetson K."/>
            <person name="Stone C."/>
            <person name="Stone S."/>
            <person name="Stubbs M."/>
            <person name="Talamas J."/>
            <person name="Tchuinga P."/>
            <person name="Tenzing P."/>
            <person name="Tesfaye S."/>
            <person name="Theodore J."/>
            <person name="Thoulutsang Y."/>
            <person name="Topham K."/>
            <person name="Towey S."/>
            <person name="Tsamla T."/>
            <person name="Tsomo N."/>
            <person name="Vallee D."/>
            <person name="Vassiliev H."/>
            <person name="Venkataraman V."/>
            <person name="Vinson J."/>
            <person name="Vo A."/>
            <person name="Wade C."/>
            <person name="Wang S."/>
            <person name="Wangchuk T."/>
            <person name="Wangdi T."/>
            <person name="Whittaker C."/>
            <person name="Wilkinson J."/>
            <person name="Wu Y."/>
            <person name="Wyman D."/>
            <person name="Yadav S."/>
            <person name="Yang S."/>
            <person name="Yang X."/>
            <person name="Yeager S."/>
            <person name="Yee E."/>
            <person name="Young G."/>
            <person name="Zainoun J."/>
            <person name="Zembeck L."/>
            <person name="Zimmer A."/>
            <person name="Zody M."/>
            <person name="Lander E."/>
        </authorList>
    </citation>
    <scope>NUCLEOTIDE SEQUENCE [LARGE SCALE GENOMIC DNA]</scope>
</reference>
<reference evidence="3" key="3">
    <citation type="submission" date="2025-09" db="UniProtKB">
        <authorList>
            <consortium name="Ensembl"/>
        </authorList>
    </citation>
    <scope>IDENTIFICATION</scope>
</reference>
<feature type="region of interest" description="Disordered" evidence="2">
    <location>
        <begin position="149"/>
        <end position="305"/>
    </location>
</feature>
<feature type="region of interest" description="Disordered" evidence="2">
    <location>
        <begin position="1"/>
        <end position="27"/>
    </location>
</feature>
<evidence type="ECO:0008006" key="5">
    <source>
        <dbReference type="Google" id="ProtNLM"/>
    </source>
</evidence>
<feature type="compositionally biased region" description="Basic and acidic residues" evidence="2">
    <location>
        <begin position="221"/>
        <end position="231"/>
    </location>
</feature>
<keyword evidence="4" id="KW-1185">Reference proteome</keyword>
<dbReference type="AlphaFoldDB" id="H2Z0H6"/>
<keyword evidence="1" id="KW-0694">RNA-binding</keyword>
<dbReference type="GO" id="GO:0003723">
    <property type="term" value="F:RNA binding"/>
    <property type="evidence" value="ECO:0007669"/>
    <property type="project" value="UniProtKB-KW"/>
</dbReference>
<dbReference type="OMA" id="WAPHRDA"/>
<evidence type="ECO:0000256" key="2">
    <source>
        <dbReference type="SAM" id="MobiDB-lite"/>
    </source>
</evidence>
<dbReference type="PANTHER" id="PTHR48029">
    <property type="entry name" value="NUCLEOLAR PROTEIN 8"/>
    <property type="match status" value="1"/>
</dbReference>
<dbReference type="FunCoup" id="H2Z0H6">
    <property type="interactions" value="1"/>
</dbReference>
<evidence type="ECO:0000313" key="4">
    <source>
        <dbReference type="Proteomes" id="UP000007875"/>
    </source>
</evidence>
<dbReference type="Proteomes" id="UP000007875">
    <property type="component" value="Unassembled WGS sequence"/>
</dbReference>
<feature type="region of interest" description="Disordered" evidence="2">
    <location>
        <begin position="41"/>
        <end position="95"/>
    </location>
</feature>
<dbReference type="Ensembl" id="ENSCSAVT00000011219.1">
    <property type="protein sequence ID" value="ENSCSAVP00000011088.1"/>
    <property type="gene ID" value="ENSCSAVG00000006484.1"/>
</dbReference>
<feature type="compositionally biased region" description="Basic and acidic residues" evidence="2">
    <location>
        <begin position="195"/>
        <end position="208"/>
    </location>
</feature>
<dbReference type="STRING" id="51511.ENSCSAVP00000011088"/>
<feature type="compositionally biased region" description="Basic and acidic residues" evidence="2">
    <location>
        <begin position="45"/>
        <end position="62"/>
    </location>
</feature>
<evidence type="ECO:0000256" key="1">
    <source>
        <dbReference type="ARBA" id="ARBA00022884"/>
    </source>
</evidence>
<evidence type="ECO:0000313" key="3">
    <source>
        <dbReference type="Ensembl" id="ENSCSAVP00000011088.1"/>
    </source>
</evidence>
<feature type="compositionally biased region" description="Basic and acidic residues" evidence="2">
    <location>
        <begin position="249"/>
        <end position="265"/>
    </location>
</feature>
<dbReference type="GeneTree" id="ENSGT00390000004860"/>
<name>H2Z0H6_CIOSA</name>
<protein>
    <recommendedName>
        <fullName evidence="5">Nucleolar protein 8</fullName>
    </recommendedName>
</protein>
<dbReference type="InParanoid" id="H2Z0H6"/>
<reference evidence="3" key="2">
    <citation type="submission" date="2025-08" db="UniProtKB">
        <authorList>
            <consortium name="Ensembl"/>
        </authorList>
    </citation>
    <scope>IDENTIFICATION</scope>
</reference>
<organism evidence="3 4">
    <name type="scientific">Ciona savignyi</name>
    <name type="common">Pacific transparent sea squirt</name>
    <dbReference type="NCBI Taxonomy" id="51511"/>
    <lineage>
        <taxon>Eukaryota</taxon>
        <taxon>Metazoa</taxon>
        <taxon>Chordata</taxon>
        <taxon>Tunicata</taxon>
        <taxon>Ascidiacea</taxon>
        <taxon>Phlebobranchia</taxon>
        <taxon>Cionidae</taxon>
        <taxon>Ciona</taxon>
    </lineage>
</organism>